<keyword evidence="1" id="KW-0472">Membrane</keyword>
<comment type="caution">
    <text evidence="2">The sequence shown here is derived from an EMBL/GenBank/DDBJ whole genome shotgun (WGS) entry which is preliminary data.</text>
</comment>
<dbReference type="Proteomes" id="UP000229263">
    <property type="component" value="Unassembled WGS sequence"/>
</dbReference>
<keyword evidence="1" id="KW-0812">Transmembrane</keyword>
<dbReference type="RefSeq" id="WP_066139751.1">
    <property type="nucleotide sequence ID" value="NZ_PGEY01000001.1"/>
</dbReference>
<sequence length="173" mass="19459">MTAEHLASAKAFMQRMQDMISIQTGFKAIAPHISLNMAKPWKNAVADIFERKTPRGNFGLDQGKPYADESWIKKMSARPEYPELHWPPIASLSEQIVDEMAEFRAEETEWNEETAKVTIEIAELMAAQNELTRKQMVANIAGEKFNKRVLVWTLVAAGATLVATIISIVVTRL</sequence>
<dbReference type="EMBL" id="PGEY01000001">
    <property type="protein sequence ID" value="PJJ43074.1"/>
    <property type="molecule type" value="Genomic_DNA"/>
</dbReference>
<evidence type="ECO:0000256" key="1">
    <source>
        <dbReference type="SAM" id="Phobius"/>
    </source>
</evidence>
<evidence type="ECO:0000313" key="3">
    <source>
        <dbReference type="Proteomes" id="UP000229263"/>
    </source>
</evidence>
<proteinExistence type="predicted"/>
<name>A0ABX4MUH0_9MICC</name>
<feature type="transmembrane region" description="Helical" evidence="1">
    <location>
        <begin position="149"/>
        <end position="170"/>
    </location>
</feature>
<keyword evidence="3" id="KW-1185">Reference proteome</keyword>
<gene>
    <name evidence="2" type="ORF">ATK23_0245</name>
</gene>
<organism evidence="2 3">
    <name type="scientific">Glutamicibacter mysorens</name>
    <dbReference type="NCBI Taxonomy" id="257984"/>
    <lineage>
        <taxon>Bacteria</taxon>
        <taxon>Bacillati</taxon>
        <taxon>Actinomycetota</taxon>
        <taxon>Actinomycetes</taxon>
        <taxon>Micrococcales</taxon>
        <taxon>Micrococcaceae</taxon>
        <taxon>Glutamicibacter</taxon>
    </lineage>
</organism>
<reference evidence="2 3" key="1">
    <citation type="submission" date="2017-11" db="EMBL/GenBank/DDBJ databases">
        <title>Sequencing the genomes of 1000 actinobacteria strains.</title>
        <authorList>
            <person name="Klenk H.-P."/>
        </authorList>
    </citation>
    <scope>NUCLEOTIDE SEQUENCE [LARGE SCALE GENOMIC DNA]</scope>
    <source>
        <strain evidence="2 3">DSM 12798</strain>
    </source>
</reference>
<accession>A0ABX4MUH0</accession>
<evidence type="ECO:0000313" key="2">
    <source>
        <dbReference type="EMBL" id="PJJ43074.1"/>
    </source>
</evidence>
<keyword evidence="1" id="KW-1133">Transmembrane helix</keyword>
<protein>
    <submittedName>
        <fullName evidence="2">Uncharacterized protein</fullName>
    </submittedName>
</protein>